<dbReference type="Proteomes" id="UP000255317">
    <property type="component" value="Unassembled WGS sequence"/>
</dbReference>
<keyword evidence="2" id="KW-1185">Reference proteome</keyword>
<protein>
    <submittedName>
        <fullName evidence="1">Uncharacterized protein</fullName>
    </submittedName>
</protein>
<name>A0A370QK68_9FLAO</name>
<dbReference type="OrthoDB" id="1452676at2"/>
<accession>A0A370QK68</accession>
<sequence length="75" mass="8072">MKQFQIPLLICSAMLLLSCGDDDERTCQFCSSDQTPEFQLCREPNGNASVNGEDTGTNYEIYLDGLVEAGASCGG</sequence>
<comment type="caution">
    <text evidence="1">The sequence shown here is derived from an EMBL/GenBank/DDBJ whole genome shotgun (WGS) entry which is preliminary data.</text>
</comment>
<organism evidence="1 2">
    <name type="scientific">Marinirhabdus gelatinilytica</name>
    <dbReference type="NCBI Taxonomy" id="1703343"/>
    <lineage>
        <taxon>Bacteria</taxon>
        <taxon>Pseudomonadati</taxon>
        <taxon>Bacteroidota</taxon>
        <taxon>Flavobacteriia</taxon>
        <taxon>Flavobacteriales</taxon>
        <taxon>Flavobacteriaceae</taxon>
    </lineage>
</organism>
<dbReference type="RefSeq" id="WP_147278478.1">
    <property type="nucleotide sequence ID" value="NZ_QRAO01000001.1"/>
</dbReference>
<dbReference type="AlphaFoldDB" id="A0A370QK68"/>
<gene>
    <name evidence="1" type="ORF">C8D94_101333</name>
</gene>
<proteinExistence type="predicted"/>
<dbReference type="PROSITE" id="PS51257">
    <property type="entry name" value="PROKAR_LIPOPROTEIN"/>
    <property type="match status" value="1"/>
</dbReference>
<evidence type="ECO:0000313" key="1">
    <source>
        <dbReference type="EMBL" id="RDK88460.1"/>
    </source>
</evidence>
<evidence type="ECO:0000313" key="2">
    <source>
        <dbReference type="Proteomes" id="UP000255317"/>
    </source>
</evidence>
<dbReference type="EMBL" id="QRAO01000001">
    <property type="protein sequence ID" value="RDK88460.1"/>
    <property type="molecule type" value="Genomic_DNA"/>
</dbReference>
<reference evidence="1 2" key="1">
    <citation type="submission" date="2018-07" db="EMBL/GenBank/DDBJ databases">
        <title>Genomic Encyclopedia of Type Strains, Phase IV (KMG-IV): sequencing the most valuable type-strain genomes for metagenomic binning, comparative biology and taxonomic classification.</title>
        <authorList>
            <person name="Goeker M."/>
        </authorList>
    </citation>
    <scope>NUCLEOTIDE SEQUENCE [LARGE SCALE GENOMIC DNA]</scope>
    <source>
        <strain evidence="1 2">DSM 101478</strain>
    </source>
</reference>